<name>A0A6P1BWM6_9BRAD</name>
<dbReference type="EMBL" id="VKHP01000517">
    <property type="protein sequence ID" value="NEV02937.1"/>
    <property type="molecule type" value="Genomic_DNA"/>
</dbReference>
<dbReference type="Proteomes" id="UP000468531">
    <property type="component" value="Unassembled WGS sequence"/>
</dbReference>
<sequence length="135" mass="15465">MNFPDFDKPLDPNQFSKERWARVPEPIRKSVEQYVAARLPDDILAKLDDLHARGVSIDSDPAFFHFGGGLVVRNLCRERLSDQELAKYCPFCGDWDDFYVAVLAAIGAMRDQRNDPYAYDEDRPIDACARARRAL</sequence>
<accession>A0A6P1BWM6</accession>
<reference evidence="1 2" key="1">
    <citation type="journal article" date="2020" name="Arch. Microbiol.">
        <title>Bradyrhizobium uaiense sp. nov., a new highly efficient cowpea symbiont.</title>
        <authorList>
            <person name="Cabral Michel D."/>
            <person name="Azarias Guimaraes A."/>
            <person name="Martins da Costa E."/>
            <person name="Soares de Carvalho T."/>
            <person name="Balsanelli E."/>
            <person name="Willems A."/>
            <person name="Maltempi de Souza E."/>
            <person name="de Souza Moreira F.M."/>
        </authorList>
    </citation>
    <scope>NUCLEOTIDE SEQUENCE [LARGE SCALE GENOMIC DNA]</scope>
    <source>
        <strain evidence="1 2">UFLA 03-164</strain>
    </source>
</reference>
<evidence type="ECO:0000313" key="2">
    <source>
        <dbReference type="Proteomes" id="UP000468531"/>
    </source>
</evidence>
<protein>
    <submittedName>
        <fullName evidence="1">Uncharacterized protein</fullName>
    </submittedName>
</protein>
<proteinExistence type="predicted"/>
<dbReference type="RefSeq" id="WP_163163453.1">
    <property type="nucleotide sequence ID" value="NZ_VKHP01000517.1"/>
</dbReference>
<gene>
    <name evidence="1" type="ORF">FNJ47_46645</name>
</gene>
<dbReference type="AlphaFoldDB" id="A0A6P1BWM6"/>
<evidence type="ECO:0000313" key="1">
    <source>
        <dbReference type="EMBL" id="NEV02937.1"/>
    </source>
</evidence>
<organism evidence="1 2">
    <name type="scientific">Bradyrhizobium uaiense</name>
    <dbReference type="NCBI Taxonomy" id="2594946"/>
    <lineage>
        <taxon>Bacteria</taxon>
        <taxon>Pseudomonadati</taxon>
        <taxon>Pseudomonadota</taxon>
        <taxon>Alphaproteobacteria</taxon>
        <taxon>Hyphomicrobiales</taxon>
        <taxon>Nitrobacteraceae</taxon>
        <taxon>Bradyrhizobium</taxon>
    </lineage>
</organism>
<keyword evidence="2" id="KW-1185">Reference proteome</keyword>
<comment type="caution">
    <text evidence="1">The sequence shown here is derived from an EMBL/GenBank/DDBJ whole genome shotgun (WGS) entry which is preliminary data.</text>
</comment>